<dbReference type="Gene3D" id="3.40.50.720">
    <property type="entry name" value="NAD(P)-binding Rossmann-like Domain"/>
    <property type="match status" value="1"/>
</dbReference>
<dbReference type="InterPro" id="IPR036291">
    <property type="entry name" value="NAD(P)-bd_dom_sf"/>
</dbReference>
<evidence type="ECO:0000313" key="3">
    <source>
        <dbReference type="EMBL" id="ADP79298.1"/>
    </source>
</evidence>
<evidence type="ECO:0000313" key="4">
    <source>
        <dbReference type="Proteomes" id="UP000002484"/>
    </source>
</evidence>
<reference evidence="3 4" key="1">
    <citation type="submission" date="2010-10" db="EMBL/GenBank/DDBJ databases">
        <title>Complete sequence of Frankia sp. EuI1c.</title>
        <authorList>
            <consortium name="US DOE Joint Genome Institute"/>
            <person name="Lucas S."/>
            <person name="Copeland A."/>
            <person name="Lapidus A."/>
            <person name="Cheng J.-F."/>
            <person name="Bruce D."/>
            <person name="Goodwin L."/>
            <person name="Pitluck S."/>
            <person name="Chertkov O."/>
            <person name="Detter J.C."/>
            <person name="Han C."/>
            <person name="Tapia R."/>
            <person name="Land M."/>
            <person name="Hauser L."/>
            <person name="Jeffries C."/>
            <person name="Kyrpides N."/>
            <person name="Ivanova N."/>
            <person name="Mikhailova N."/>
            <person name="Beauchemin N."/>
            <person name="Sen A."/>
            <person name="Sur S.A."/>
            <person name="Gtari M."/>
            <person name="Wall L."/>
            <person name="Tisa L."/>
            <person name="Woyke T."/>
        </authorList>
    </citation>
    <scope>NUCLEOTIDE SEQUENCE [LARGE SCALE GENOMIC DNA]</scope>
    <source>
        <strain evidence="4">DSM 45817 / CECT 9037 / EuI1c</strain>
    </source>
</reference>
<sequence length="259" mass="25859">MTQRLAGRTALVTGSTRGIGRGIALAYAAEGAQVLVTGRGTAAGEKVVAEITETGGAATFLAGDLRDGAGVAALARDALAVAGGRVDILVNNAAALVGGRPTVETDDALIDTVLATNIKAPLLLAAALVPAMLDHGAGVIVNVGSINGLIGMNGAALYGASKSALHSLTTSWSAEWGRRGIRVNTVAPGPTETEWNEGLRDFLTELTATAPDGRLARTAEVAAVAVFLASDDAAHVHGATIPVDGGLTAIRGFVQPAAA</sequence>
<dbReference type="PRINTS" id="PR00080">
    <property type="entry name" value="SDRFAMILY"/>
</dbReference>
<dbReference type="PANTHER" id="PTHR42760">
    <property type="entry name" value="SHORT-CHAIN DEHYDROGENASES/REDUCTASES FAMILY MEMBER"/>
    <property type="match status" value="1"/>
</dbReference>
<evidence type="ECO:0000256" key="1">
    <source>
        <dbReference type="ARBA" id="ARBA00006484"/>
    </source>
</evidence>
<dbReference type="EMBL" id="CP002299">
    <property type="protein sequence ID" value="ADP79298.1"/>
    <property type="molecule type" value="Genomic_DNA"/>
</dbReference>
<evidence type="ECO:0000256" key="2">
    <source>
        <dbReference type="ARBA" id="ARBA00023002"/>
    </source>
</evidence>
<dbReference type="HOGENOM" id="CLU_010194_1_2_11"/>
<dbReference type="InterPro" id="IPR002347">
    <property type="entry name" value="SDR_fam"/>
</dbReference>
<keyword evidence="4" id="KW-1185">Reference proteome</keyword>
<dbReference type="eggNOG" id="COG1028">
    <property type="taxonomic scope" value="Bacteria"/>
</dbReference>
<dbReference type="CDD" id="cd05233">
    <property type="entry name" value="SDR_c"/>
    <property type="match status" value="1"/>
</dbReference>
<name>E3J2C6_PSEI1</name>
<dbReference type="AlphaFoldDB" id="E3J2C6"/>
<keyword evidence="2" id="KW-0560">Oxidoreductase</keyword>
<comment type="similarity">
    <text evidence="1">Belongs to the short-chain dehydrogenases/reductases (SDR) family.</text>
</comment>
<dbReference type="InterPro" id="IPR020904">
    <property type="entry name" value="Sc_DH/Rdtase_CS"/>
</dbReference>
<accession>E3J2C6</accession>
<dbReference type="RefSeq" id="WP_013422419.1">
    <property type="nucleotide sequence ID" value="NC_014666.1"/>
</dbReference>
<dbReference type="GO" id="GO:0016616">
    <property type="term" value="F:oxidoreductase activity, acting on the CH-OH group of donors, NAD or NADP as acceptor"/>
    <property type="evidence" value="ECO:0007669"/>
    <property type="project" value="TreeGrafter"/>
</dbReference>
<dbReference type="STRING" id="298654.FraEuI1c_1226"/>
<dbReference type="Proteomes" id="UP000002484">
    <property type="component" value="Chromosome"/>
</dbReference>
<dbReference type="PRINTS" id="PR00081">
    <property type="entry name" value="GDHRDH"/>
</dbReference>
<dbReference type="PROSITE" id="PS00061">
    <property type="entry name" value="ADH_SHORT"/>
    <property type="match status" value="1"/>
</dbReference>
<dbReference type="SUPFAM" id="SSF51735">
    <property type="entry name" value="NAD(P)-binding Rossmann-fold domains"/>
    <property type="match status" value="1"/>
</dbReference>
<organism evidence="3 4">
    <name type="scientific">Pseudofrankia inefficax (strain DSM 45817 / CECT 9037 / DDB 130130 / EuI1c)</name>
    <name type="common">Frankia inefficax</name>
    <dbReference type="NCBI Taxonomy" id="298654"/>
    <lineage>
        <taxon>Bacteria</taxon>
        <taxon>Bacillati</taxon>
        <taxon>Actinomycetota</taxon>
        <taxon>Actinomycetes</taxon>
        <taxon>Frankiales</taxon>
        <taxon>Frankiaceae</taxon>
        <taxon>Pseudofrankia</taxon>
    </lineage>
</organism>
<dbReference type="FunFam" id="3.40.50.720:FF:000084">
    <property type="entry name" value="Short-chain dehydrogenase reductase"/>
    <property type="match status" value="1"/>
</dbReference>
<proteinExistence type="inferred from homology"/>
<dbReference type="PANTHER" id="PTHR42760:SF115">
    <property type="entry name" value="3-OXOACYL-[ACYL-CARRIER-PROTEIN] REDUCTASE FABG"/>
    <property type="match status" value="1"/>
</dbReference>
<protein>
    <submittedName>
        <fullName evidence="3">Short-chain dehydrogenase/reductase SDR</fullName>
    </submittedName>
</protein>
<dbReference type="KEGG" id="fri:FraEuI1c_1226"/>
<dbReference type="InParanoid" id="E3J2C6"/>
<dbReference type="OrthoDB" id="286404at2"/>
<gene>
    <name evidence="3" type="ordered locus">FraEuI1c_1226</name>
</gene>
<dbReference type="Pfam" id="PF13561">
    <property type="entry name" value="adh_short_C2"/>
    <property type="match status" value="1"/>
</dbReference>